<keyword evidence="2" id="KW-1185">Reference proteome</keyword>
<reference evidence="1 2" key="1">
    <citation type="submission" date="2024-06" db="EMBL/GenBank/DDBJ databases">
        <authorList>
            <person name="Pan Q."/>
            <person name="Wen M."/>
            <person name="Jouanno E."/>
            <person name="Zahm M."/>
            <person name="Klopp C."/>
            <person name="Cabau C."/>
            <person name="Louis A."/>
            <person name="Berthelot C."/>
            <person name="Parey E."/>
            <person name="Roest Crollius H."/>
            <person name="Montfort J."/>
            <person name="Robinson-Rechavi M."/>
            <person name="Bouchez O."/>
            <person name="Lampietro C."/>
            <person name="Lopez Roques C."/>
            <person name="Donnadieu C."/>
            <person name="Postlethwait J."/>
            <person name="Bobe J."/>
            <person name="Verreycken H."/>
            <person name="Guiguen Y."/>
        </authorList>
    </citation>
    <scope>NUCLEOTIDE SEQUENCE [LARGE SCALE GENOMIC DNA]</scope>
    <source>
        <strain evidence="1">Up_M1</strain>
        <tissue evidence="1">Testis</tissue>
    </source>
</reference>
<dbReference type="EMBL" id="JAGEUA010000003">
    <property type="protein sequence ID" value="KAL0993120.1"/>
    <property type="molecule type" value="Genomic_DNA"/>
</dbReference>
<gene>
    <name evidence="1" type="ORF">UPYG_G00103470</name>
</gene>
<dbReference type="Proteomes" id="UP001557470">
    <property type="component" value="Unassembled WGS sequence"/>
</dbReference>
<protein>
    <submittedName>
        <fullName evidence="1">Uncharacterized protein</fullName>
    </submittedName>
</protein>
<organism evidence="1 2">
    <name type="scientific">Umbra pygmaea</name>
    <name type="common">Eastern mudminnow</name>
    <dbReference type="NCBI Taxonomy" id="75934"/>
    <lineage>
        <taxon>Eukaryota</taxon>
        <taxon>Metazoa</taxon>
        <taxon>Chordata</taxon>
        <taxon>Craniata</taxon>
        <taxon>Vertebrata</taxon>
        <taxon>Euteleostomi</taxon>
        <taxon>Actinopterygii</taxon>
        <taxon>Neopterygii</taxon>
        <taxon>Teleostei</taxon>
        <taxon>Protacanthopterygii</taxon>
        <taxon>Esociformes</taxon>
        <taxon>Umbridae</taxon>
        <taxon>Umbra</taxon>
    </lineage>
</organism>
<proteinExistence type="predicted"/>
<accession>A0ABD0X2D3</accession>
<dbReference type="AlphaFoldDB" id="A0ABD0X2D3"/>
<name>A0ABD0X2D3_UMBPY</name>
<evidence type="ECO:0000313" key="1">
    <source>
        <dbReference type="EMBL" id="KAL0993120.1"/>
    </source>
</evidence>
<evidence type="ECO:0000313" key="2">
    <source>
        <dbReference type="Proteomes" id="UP001557470"/>
    </source>
</evidence>
<sequence length="68" mass="7818">MTDNVAYHDVFRCFVPGSGKKTSFRDLSLRTILQRACFLGWATPVLPGHLEYQVEDFSSTCEEYLEKI</sequence>
<comment type="caution">
    <text evidence="1">The sequence shown here is derived from an EMBL/GenBank/DDBJ whole genome shotgun (WGS) entry which is preliminary data.</text>
</comment>